<dbReference type="InterPro" id="IPR013578">
    <property type="entry name" value="Peptidase_M16C_assoc"/>
</dbReference>
<dbReference type="Pfam" id="PF00675">
    <property type="entry name" value="Peptidase_M16"/>
    <property type="match status" value="1"/>
</dbReference>
<keyword evidence="9" id="KW-0645">Protease</keyword>
<dbReference type="GeneID" id="66117618"/>
<organism evidence="9 10">
    <name type="scientific">Scheffersomyces spartinae</name>
    <dbReference type="NCBI Taxonomy" id="45513"/>
    <lineage>
        <taxon>Eukaryota</taxon>
        <taxon>Fungi</taxon>
        <taxon>Dikarya</taxon>
        <taxon>Ascomycota</taxon>
        <taxon>Saccharomycotina</taxon>
        <taxon>Pichiomycetes</taxon>
        <taxon>Debaryomycetaceae</taxon>
        <taxon>Scheffersomyces</taxon>
    </lineage>
</organism>
<dbReference type="PANTHER" id="PTHR43016">
    <property type="entry name" value="PRESEQUENCE PROTEASE"/>
    <property type="match status" value="1"/>
</dbReference>
<evidence type="ECO:0000256" key="1">
    <source>
        <dbReference type="ARBA" id="ARBA00004569"/>
    </source>
</evidence>
<dbReference type="InterPro" id="IPR011765">
    <property type="entry name" value="Pept_M16_N"/>
</dbReference>
<dbReference type="EMBL" id="JAHMUF010000006">
    <property type="protein sequence ID" value="KAG7194573.1"/>
    <property type="molecule type" value="Genomic_DNA"/>
</dbReference>
<feature type="domain" description="Peptidase M16C associated" evidence="8">
    <location>
        <begin position="519"/>
        <end position="775"/>
    </location>
</feature>
<evidence type="ECO:0000259" key="8">
    <source>
        <dbReference type="SMART" id="SM01264"/>
    </source>
</evidence>
<dbReference type="RefSeq" id="XP_043050120.1">
    <property type="nucleotide sequence ID" value="XM_043194923.1"/>
</dbReference>
<evidence type="ECO:0000256" key="5">
    <source>
        <dbReference type="ARBA" id="ARBA00023049"/>
    </source>
</evidence>
<evidence type="ECO:0000256" key="4">
    <source>
        <dbReference type="ARBA" id="ARBA00020167"/>
    </source>
</evidence>
<evidence type="ECO:0000256" key="7">
    <source>
        <dbReference type="ARBA" id="ARBA00045897"/>
    </source>
</evidence>
<protein>
    <recommendedName>
        <fullName evidence="4">Presequence protease, mitochondrial</fullName>
    </recommendedName>
    <alternativeName>
        <fullName evidence="6">Pitrilysin metalloproteinase</fullName>
    </alternativeName>
</protein>
<dbReference type="OrthoDB" id="10250783at2759"/>
<sequence length="1050" mass="117941">MLRAKGIIGTNGLRAARLRQICSRKLATFADTQSILLSKYPIGLKVHGYTIEQTQPVPEFSLVAVRLRHGRSGSEHLHLDSPNDKNNVFAIAFKTNPPDATGVPHILEHTSLCGSYKYPVRDPFFKMLNRSLSNFMNAMTAHDYTYYPFATTNGKDFDNLMDVYLSSTLQPLLSHQDFMQEGWRLENEDLADPNSPLTFKGVVYNEMKGQYANSAYYYWIKFQEAIYKSLHNSGGDPKNITDLAYEDFIQFHETNYHPSNSRTFTYGSLPLTNHLEKLDTAFAGFGSRSNSSQIKYPIFESYEPTTTTKSVSVKGPFDSSTGVPIENQLKGSITWNLGNPLDESKQYEVFKWKLLSSLLCDGHSSPLYQQLIETGLGDDFSINTGLDSTTALLSFSVGLSNSTQSTIDGLEDKVIAIIKETVLPELEVAHDGNYHMRVLALLHQLELGFKKHKPDFGLGLLNSILPSWINGVNPISSIQVQQILDRFKLEYQIKGLGIFKQMIEQTLLNPQTQRLKFTLVPDASFANELITEEATRLESQVKNLDDSDKKIIYDRALQLKEKQEQEEDISVLPTLTLKDIPRTGDFYPLEFSNIKNNEESLLQKRIVDTNGLIYAAGLKDLSFLPSKYYPYLPIFASCLTNLAGTASTPITDLEIKISKSTGGISFNVSSRTDPYNLANAKLQFTMNGMALEDDAQQIYDLWYEILHETKFNSEDETVVDKLSTLIKGLAQKQVDMVTDRGHSYAGSVSNSKLTPAKYIGDMLNGMQQVEFILKINSELERNGKAYLKETVLPILKEIQEFILIHGHFKYSLVGNAQALNTNEQLLGTFNEKLLSNSTKSTQKNELQVLLNNYRQIDQTDQHELIDLPTQVGYASLAKLGTTYDTKDGASLQVLSHLLTFKHLHSVIREANGAYGGGLNYDGLGGVLNFYSYRDPNAVKSVESFENTLLICGDKIKEWDANDLQEAKLSIFQSVDAPMNIASQGATYFYEGIDDELRQQRRENFLDVSISDLTHVAEKYLINKENKKAITVIGNNDLLNVGNDWAIRKVS</sequence>
<dbReference type="Gene3D" id="3.30.830.10">
    <property type="entry name" value="Metalloenzyme, LuxS/M16 peptidase-like"/>
    <property type="match status" value="4"/>
</dbReference>
<dbReference type="SMART" id="SM01264">
    <property type="entry name" value="M16C_associated"/>
    <property type="match status" value="1"/>
</dbReference>
<dbReference type="Pfam" id="PF05193">
    <property type="entry name" value="Peptidase_M16_C"/>
    <property type="match status" value="1"/>
</dbReference>
<keyword evidence="5" id="KW-0378">Hydrolase</keyword>
<dbReference type="InterPro" id="IPR007863">
    <property type="entry name" value="Peptidase_M16_C"/>
</dbReference>
<dbReference type="Pfam" id="PF22516">
    <property type="entry name" value="PreP_C"/>
    <property type="match status" value="1"/>
</dbReference>
<keyword evidence="10" id="KW-1185">Reference proteome</keyword>
<evidence type="ECO:0000313" key="10">
    <source>
        <dbReference type="Proteomes" id="UP000790833"/>
    </source>
</evidence>
<dbReference type="GO" id="GO:0005759">
    <property type="term" value="C:mitochondrial matrix"/>
    <property type="evidence" value="ECO:0007669"/>
    <property type="project" value="TreeGrafter"/>
</dbReference>
<dbReference type="GO" id="GO:0005758">
    <property type="term" value="C:mitochondrial intermembrane space"/>
    <property type="evidence" value="ECO:0007669"/>
    <property type="project" value="UniProtKB-SubCell"/>
</dbReference>
<keyword evidence="5" id="KW-0482">Metalloprotease</keyword>
<dbReference type="FunFam" id="3.30.830.10:FF:000011">
    <property type="entry name" value="Presequence protease, mitochondrial"/>
    <property type="match status" value="1"/>
</dbReference>
<dbReference type="GO" id="GO:0016485">
    <property type="term" value="P:protein processing"/>
    <property type="evidence" value="ECO:0007669"/>
    <property type="project" value="TreeGrafter"/>
</dbReference>
<evidence type="ECO:0000256" key="3">
    <source>
        <dbReference type="ARBA" id="ARBA00011853"/>
    </source>
</evidence>
<evidence type="ECO:0000256" key="2">
    <source>
        <dbReference type="ARBA" id="ARBA00007575"/>
    </source>
</evidence>
<dbReference type="InterPro" id="IPR011249">
    <property type="entry name" value="Metalloenz_LuxS/M16"/>
</dbReference>
<comment type="function">
    <text evidence="7">Degrades mitochondrial transit peptides after their cleavage in the intermembrane space or in the matrix, and presequence peptides; clearance of these peptides is required to keep the presequence processing machinery running. Preferentially cleaves the N-terminal side of paired basic amino acid residues. Also degrades other unstructured peptides. May function as an ATP-dependent peptidase as opposed to a metalloendopeptidase.</text>
</comment>
<dbReference type="GO" id="GO:0046872">
    <property type="term" value="F:metal ion binding"/>
    <property type="evidence" value="ECO:0007669"/>
    <property type="project" value="InterPro"/>
</dbReference>
<gene>
    <name evidence="9" type="primary">CYM1</name>
    <name evidence="9" type="ORF">KQ657_004244</name>
</gene>
<evidence type="ECO:0000256" key="6">
    <source>
        <dbReference type="ARBA" id="ARBA00034552"/>
    </source>
</evidence>
<name>A0A9P7VAU2_9ASCO</name>
<reference evidence="9" key="1">
    <citation type="submission" date="2021-03" db="EMBL/GenBank/DDBJ databases">
        <authorList>
            <person name="Palmer J.M."/>
        </authorList>
    </citation>
    <scope>NUCLEOTIDE SEQUENCE</scope>
    <source>
        <strain evidence="9">ARV_011</strain>
    </source>
</reference>
<accession>A0A9P7VAU2</accession>
<dbReference type="InterPro" id="IPR055130">
    <property type="entry name" value="PreP_C"/>
</dbReference>
<dbReference type="AlphaFoldDB" id="A0A9P7VAU2"/>
<comment type="subunit">
    <text evidence="3">Monomer and homodimer; homodimerization is induced by binding of the substrate.</text>
</comment>
<dbReference type="PANTHER" id="PTHR43016:SF13">
    <property type="entry name" value="PRESEQUENCE PROTEASE, MITOCHONDRIAL"/>
    <property type="match status" value="1"/>
</dbReference>
<evidence type="ECO:0000313" key="9">
    <source>
        <dbReference type="EMBL" id="KAG7194573.1"/>
    </source>
</evidence>
<comment type="subcellular location">
    <subcellularLocation>
        <location evidence="1">Mitochondrion intermembrane space</location>
    </subcellularLocation>
</comment>
<dbReference type="Pfam" id="PF08367">
    <property type="entry name" value="M16C_assoc"/>
    <property type="match status" value="1"/>
</dbReference>
<dbReference type="SUPFAM" id="SSF63411">
    <property type="entry name" value="LuxS/MPP-like metallohydrolase"/>
    <property type="match status" value="4"/>
</dbReference>
<proteinExistence type="inferred from homology"/>
<comment type="caution">
    <text evidence="9">The sequence shown here is derived from an EMBL/GenBank/DDBJ whole genome shotgun (WGS) entry which is preliminary data.</text>
</comment>
<comment type="similarity">
    <text evidence="2">Belongs to the peptidase M16 family. PreP subfamily.</text>
</comment>
<dbReference type="GO" id="GO:0004222">
    <property type="term" value="F:metalloendopeptidase activity"/>
    <property type="evidence" value="ECO:0007669"/>
    <property type="project" value="TreeGrafter"/>
</dbReference>
<dbReference type="FunFam" id="3.30.830.10:FF:000013">
    <property type="entry name" value="Mitochondrial presequence protease"/>
    <property type="match status" value="1"/>
</dbReference>
<dbReference type="Proteomes" id="UP000790833">
    <property type="component" value="Unassembled WGS sequence"/>
</dbReference>